<dbReference type="NCBIfam" id="NF005559">
    <property type="entry name" value="PRK07231.1"/>
    <property type="match status" value="1"/>
</dbReference>
<keyword evidence="5" id="KW-1185">Reference proteome</keyword>
<keyword evidence="2 4" id="KW-0560">Oxidoreductase</keyword>
<dbReference type="Gene3D" id="3.40.50.720">
    <property type="entry name" value="NAD(P)-binding Rossmann-like Domain"/>
    <property type="match status" value="1"/>
</dbReference>
<dbReference type="PRINTS" id="PR00080">
    <property type="entry name" value="SDRFAMILY"/>
</dbReference>
<feature type="region of interest" description="Disordered" evidence="3">
    <location>
        <begin position="1"/>
        <end position="39"/>
    </location>
</feature>
<feature type="compositionally biased region" description="Polar residues" evidence="3">
    <location>
        <begin position="1"/>
        <end position="16"/>
    </location>
</feature>
<protein>
    <submittedName>
        <fullName evidence="4">Glucose 1-dehydrogenase</fullName>
        <ecNumber evidence="4">1.1.1.47</ecNumber>
    </submittedName>
</protein>
<dbReference type="InterPro" id="IPR036291">
    <property type="entry name" value="NAD(P)-bd_dom_sf"/>
</dbReference>
<evidence type="ECO:0000256" key="1">
    <source>
        <dbReference type="ARBA" id="ARBA00006484"/>
    </source>
</evidence>
<dbReference type="PRINTS" id="PR00081">
    <property type="entry name" value="GDHRDH"/>
</dbReference>
<organism evidence="4 5">
    <name type="scientific">Blastococcus deserti</name>
    <dbReference type="NCBI Taxonomy" id="2259033"/>
    <lineage>
        <taxon>Bacteria</taxon>
        <taxon>Bacillati</taxon>
        <taxon>Actinomycetota</taxon>
        <taxon>Actinomycetes</taxon>
        <taxon>Geodermatophilales</taxon>
        <taxon>Geodermatophilaceae</taxon>
        <taxon>Blastococcus</taxon>
    </lineage>
</organism>
<evidence type="ECO:0000313" key="4">
    <source>
        <dbReference type="EMBL" id="MFD2092441.1"/>
    </source>
</evidence>
<dbReference type="EC" id="1.1.1.47" evidence="4"/>
<dbReference type="Pfam" id="PF13561">
    <property type="entry name" value="adh_short_C2"/>
    <property type="match status" value="1"/>
</dbReference>
<name>A0ABW4XCE8_9ACTN</name>
<dbReference type="InterPro" id="IPR002347">
    <property type="entry name" value="SDR_fam"/>
</dbReference>
<evidence type="ECO:0000256" key="3">
    <source>
        <dbReference type="SAM" id="MobiDB-lite"/>
    </source>
</evidence>
<evidence type="ECO:0000313" key="5">
    <source>
        <dbReference type="Proteomes" id="UP001597402"/>
    </source>
</evidence>
<dbReference type="EMBL" id="JBHUHP010000010">
    <property type="protein sequence ID" value="MFD2092441.1"/>
    <property type="molecule type" value="Genomic_DNA"/>
</dbReference>
<gene>
    <name evidence="4" type="ORF">ACFSHS_12760</name>
</gene>
<dbReference type="Proteomes" id="UP001597402">
    <property type="component" value="Unassembled WGS sequence"/>
</dbReference>
<proteinExistence type="inferred from homology"/>
<dbReference type="RefSeq" id="WP_376876332.1">
    <property type="nucleotide sequence ID" value="NZ_JBHUHP010000010.1"/>
</dbReference>
<dbReference type="InterPro" id="IPR020904">
    <property type="entry name" value="Sc_DH/Rdtase_CS"/>
</dbReference>
<dbReference type="PANTHER" id="PTHR48107">
    <property type="entry name" value="NADPH-DEPENDENT ALDEHYDE REDUCTASE-LIKE PROTEIN, CHLOROPLASTIC-RELATED"/>
    <property type="match status" value="1"/>
</dbReference>
<dbReference type="SUPFAM" id="SSF51735">
    <property type="entry name" value="NAD(P)-binding Rossmann-fold domains"/>
    <property type="match status" value="1"/>
</dbReference>
<dbReference type="PANTHER" id="PTHR48107:SF16">
    <property type="entry name" value="NADPH-DEPENDENT ALDEHYDE REDUCTASE 1, CHLOROPLASTIC"/>
    <property type="match status" value="1"/>
</dbReference>
<accession>A0ABW4XCE8</accession>
<dbReference type="PROSITE" id="PS00061">
    <property type="entry name" value="ADH_SHORT"/>
    <property type="match status" value="1"/>
</dbReference>
<dbReference type="GO" id="GO:0047936">
    <property type="term" value="F:glucose 1-dehydrogenase [NAD(P)+] activity"/>
    <property type="evidence" value="ECO:0007669"/>
    <property type="project" value="UniProtKB-EC"/>
</dbReference>
<feature type="compositionally biased region" description="Basic and acidic residues" evidence="3">
    <location>
        <begin position="23"/>
        <end position="34"/>
    </location>
</feature>
<comment type="similarity">
    <text evidence="1">Belongs to the short-chain dehydrogenases/reductases (SDR) family.</text>
</comment>
<evidence type="ECO:0000256" key="2">
    <source>
        <dbReference type="ARBA" id="ARBA00023002"/>
    </source>
</evidence>
<comment type="caution">
    <text evidence="4">The sequence shown here is derived from an EMBL/GenBank/DDBJ whole genome shotgun (WGS) entry which is preliminary data.</text>
</comment>
<reference evidence="5" key="1">
    <citation type="journal article" date="2019" name="Int. J. Syst. Evol. Microbiol.">
        <title>The Global Catalogue of Microorganisms (GCM) 10K type strain sequencing project: providing services to taxonomists for standard genome sequencing and annotation.</title>
        <authorList>
            <consortium name="The Broad Institute Genomics Platform"/>
            <consortium name="The Broad Institute Genome Sequencing Center for Infectious Disease"/>
            <person name="Wu L."/>
            <person name="Ma J."/>
        </authorList>
    </citation>
    <scope>NUCLEOTIDE SEQUENCE [LARGE SCALE GENOMIC DNA]</scope>
    <source>
        <strain evidence="5">JCM 3338</strain>
    </source>
</reference>
<sequence length="285" mass="30045">MSSPRPETQPAQQQDVPGTLGEMDPKPDHGEESYRGSGRLTGKAAVITGGDSGIGRAVAIAFAREGADVLISYLNEHEDAKDTAKYVEDAGRRCVLVPGDLADRAHAKTIIPKAVEEFGKVDVLVNNAAFQMSHPSLEDVSDDEWDHTLAVNLSAMFTLTKDAIPHMPPGGSIINSSSVNSDNPSPNLIAYAMTKAGIANFTASLAQMYAEKGIRANSVAPGPIWTPLIPATMPEEKVESFGQQVPLGRPGQPAELAPVYVMLASDEASYVSGARIAVTGGKPIL</sequence>